<reference evidence="1 2" key="1">
    <citation type="submission" date="2024-09" db="EMBL/GenBank/DDBJ databases">
        <authorList>
            <person name="Sun Q."/>
            <person name="Mori K."/>
        </authorList>
    </citation>
    <scope>NUCLEOTIDE SEQUENCE [LARGE SCALE GENOMIC DNA]</scope>
    <source>
        <strain evidence="1 2">CCM 7650</strain>
    </source>
</reference>
<comment type="caution">
    <text evidence="1">The sequence shown here is derived from an EMBL/GenBank/DDBJ whole genome shotgun (WGS) entry which is preliminary data.</text>
</comment>
<protein>
    <recommendedName>
        <fullName evidence="3">Por secretion system C-terminal sorting domain-containing protein</fullName>
    </recommendedName>
</protein>
<proteinExistence type="predicted"/>
<accession>A0ABV6FPZ6</accession>
<gene>
    <name evidence="1" type="ORF">ACFFIP_04505</name>
</gene>
<sequence>MIRFFTLLTMILLLTGVSMEGYGQVDPNKPDLRDGSCTICKGNAQNYSILNVYFSDAAGNPNDICEGSGPYYISLLYTSNARNDIHNFRLIADIVKKDRNDPDGDALASFYINEFSGSISPCNTGSCIVTIPIPDIGIECKNEFYELSNPLVSWTTSGNKDLEDSYNCQSYPAAQCLNNTTSIPIEVGTLAYSFEPIFECFAEDLTQTNVSFIITSLFGGNPTLEYDATWNFTFPDGSTLSSTDFNPTVWNRAVGSEVIASLTITQGNLVGKIESYITAVPDALSTDDVILSESVNESTIDGQTGIDLATGSIEVTFEPGDYFYYWTSLDDPTFYSEEALIDSLVGGTTYSLTTIDNATGRCRVDLFDLGAKILPVELADFNVQFLNQTRSAKITWSTTKEWESSHFEIERAVKGVEFVKIGEVNAAGWSDVLMQYSFEDTALPLGESNVLYRLKQVDLTGHHHYSKVLSVKTPGVQFTSGVWRAFPNPTLDNQLRISLLDRSQYDEEPITFRLVHPTAQSQAVAVKTEMEMNEQLSQMVARIPKGVFVVEIQWGQKIEHIKVLKQ</sequence>
<name>A0ABV6FPZ6_9BACT</name>
<dbReference type="Proteomes" id="UP001589797">
    <property type="component" value="Unassembled WGS sequence"/>
</dbReference>
<organism evidence="1 2">
    <name type="scientific">Fontibacter flavus</name>
    <dbReference type="NCBI Taxonomy" id="654838"/>
    <lineage>
        <taxon>Bacteria</taxon>
        <taxon>Pseudomonadati</taxon>
        <taxon>Bacteroidota</taxon>
        <taxon>Cytophagia</taxon>
        <taxon>Cytophagales</taxon>
        <taxon>Cyclobacteriaceae</taxon>
        <taxon>Fontibacter</taxon>
    </lineage>
</organism>
<evidence type="ECO:0000313" key="1">
    <source>
        <dbReference type="EMBL" id="MFC0261933.1"/>
    </source>
</evidence>
<dbReference type="RefSeq" id="WP_382386375.1">
    <property type="nucleotide sequence ID" value="NZ_JBHLWI010000008.1"/>
</dbReference>
<evidence type="ECO:0000313" key="2">
    <source>
        <dbReference type="Proteomes" id="UP001589797"/>
    </source>
</evidence>
<evidence type="ECO:0008006" key="3">
    <source>
        <dbReference type="Google" id="ProtNLM"/>
    </source>
</evidence>
<dbReference type="EMBL" id="JBHLWI010000008">
    <property type="protein sequence ID" value="MFC0261933.1"/>
    <property type="molecule type" value="Genomic_DNA"/>
</dbReference>
<keyword evidence="2" id="KW-1185">Reference proteome</keyword>